<dbReference type="AlphaFoldDB" id="A0AAJ0G8W5"/>
<feature type="compositionally biased region" description="Acidic residues" evidence="1">
    <location>
        <begin position="51"/>
        <end position="63"/>
    </location>
</feature>
<keyword evidence="3" id="KW-1185">Reference proteome</keyword>
<evidence type="ECO:0000313" key="2">
    <source>
        <dbReference type="EMBL" id="KAK3045521.1"/>
    </source>
</evidence>
<feature type="compositionally biased region" description="Basic and acidic residues" evidence="1">
    <location>
        <begin position="64"/>
        <end position="73"/>
    </location>
</feature>
<reference evidence="2" key="1">
    <citation type="submission" date="2023-04" db="EMBL/GenBank/DDBJ databases">
        <title>Black Yeasts Isolated from many extreme environments.</title>
        <authorList>
            <person name="Coleine C."/>
            <person name="Stajich J.E."/>
            <person name="Selbmann L."/>
        </authorList>
    </citation>
    <scope>NUCLEOTIDE SEQUENCE</scope>
    <source>
        <strain evidence="2">CCFEE 5312</strain>
    </source>
</reference>
<organism evidence="2 3">
    <name type="scientific">Extremus antarcticus</name>
    <dbReference type="NCBI Taxonomy" id="702011"/>
    <lineage>
        <taxon>Eukaryota</taxon>
        <taxon>Fungi</taxon>
        <taxon>Dikarya</taxon>
        <taxon>Ascomycota</taxon>
        <taxon>Pezizomycotina</taxon>
        <taxon>Dothideomycetes</taxon>
        <taxon>Dothideomycetidae</taxon>
        <taxon>Mycosphaerellales</taxon>
        <taxon>Extremaceae</taxon>
        <taxon>Extremus</taxon>
    </lineage>
</organism>
<proteinExistence type="predicted"/>
<feature type="region of interest" description="Disordered" evidence="1">
    <location>
        <begin position="1"/>
        <end position="26"/>
    </location>
</feature>
<evidence type="ECO:0000313" key="3">
    <source>
        <dbReference type="Proteomes" id="UP001271007"/>
    </source>
</evidence>
<name>A0AAJ0G8W5_9PEZI</name>
<sequence>MAPKGKGKLVAQTRRRKKQPELPLRTNLVQDDIGAKAQLLLSAIEAVGTSSEEEEEVPITASEEEQKQEEQKQKKGRKKKTPEERTADELKIDGTSRLLMTDESTTAEHVDGMSKSGRKIRRVRRPGRAIRARTRGVAE</sequence>
<feature type="region of interest" description="Disordered" evidence="1">
    <location>
        <begin position="47"/>
        <end position="139"/>
    </location>
</feature>
<accession>A0AAJ0G8W5</accession>
<protein>
    <submittedName>
        <fullName evidence="2">Uncharacterized protein</fullName>
    </submittedName>
</protein>
<feature type="compositionally biased region" description="Basic and acidic residues" evidence="1">
    <location>
        <begin position="81"/>
        <end position="94"/>
    </location>
</feature>
<feature type="compositionally biased region" description="Basic residues" evidence="1">
    <location>
        <begin position="116"/>
        <end position="139"/>
    </location>
</feature>
<comment type="caution">
    <text evidence="2">The sequence shown here is derived from an EMBL/GenBank/DDBJ whole genome shotgun (WGS) entry which is preliminary data.</text>
</comment>
<gene>
    <name evidence="2" type="ORF">LTR09_012914</name>
</gene>
<dbReference type="EMBL" id="JAWDJX010000215">
    <property type="protein sequence ID" value="KAK3045521.1"/>
    <property type="molecule type" value="Genomic_DNA"/>
</dbReference>
<evidence type="ECO:0000256" key="1">
    <source>
        <dbReference type="SAM" id="MobiDB-lite"/>
    </source>
</evidence>
<dbReference type="Proteomes" id="UP001271007">
    <property type="component" value="Unassembled WGS sequence"/>
</dbReference>